<sequence>MIKSATNLSIFIIFEHKKYCLKSGLGEWLSKQPCNIGSEALCPVY</sequence>
<reference evidence="1" key="1">
    <citation type="submission" date="2018-06" db="EMBL/GenBank/DDBJ databases">
        <authorList>
            <person name="Zhirakovskaya E."/>
        </authorList>
    </citation>
    <scope>NUCLEOTIDE SEQUENCE</scope>
</reference>
<accession>A0A3B0WPC4</accession>
<dbReference type="AlphaFoldDB" id="A0A3B0WPC4"/>
<organism evidence="1">
    <name type="scientific">hydrothermal vent metagenome</name>
    <dbReference type="NCBI Taxonomy" id="652676"/>
    <lineage>
        <taxon>unclassified sequences</taxon>
        <taxon>metagenomes</taxon>
        <taxon>ecological metagenomes</taxon>
    </lineage>
</organism>
<evidence type="ECO:0000313" key="1">
    <source>
        <dbReference type="EMBL" id="VAW54283.1"/>
    </source>
</evidence>
<gene>
    <name evidence="1" type="ORF">MNBD_GAMMA07-2540</name>
</gene>
<protein>
    <submittedName>
        <fullName evidence="1">Uncharacterized protein</fullName>
    </submittedName>
</protein>
<dbReference type="EMBL" id="UOFF01000055">
    <property type="protein sequence ID" value="VAW54283.1"/>
    <property type="molecule type" value="Genomic_DNA"/>
</dbReference>
<name>A0A3B0WPC4_9ZZZZ</name>
<proteinExistence type="predicted"/>